<feature type="binding site" evidence="2">
    <location>
        <position position="44"/>
    </location>
    <ligand>
        <name>substrate</name>
    </ligand>
</feature>
<feature type="binding site" evidence="2">
    <location>
        <begin position="76"/>
        <end position="78"/>
    </location>
    <ligand>
        <name>substrate</name>
    </ligand>
</feature>
<comment type="cofactor">
    <cofactor evidence="2">
        <name>Mg(2+)</name>
        <dbReference type="ChEBI" id="CHEBI:18420"/>
    </cofactor>
    <text evidence="2">Binds 2 magnesium ions per subunit.</text>
</comment>
<accession>A0A7V2ZHV1</accession>
<dbReference type="InterPro" id="IPR018520">
    <property type="entry name" value="UPP_synth-like_CS"/>
</dbReference>
<keyword evidence="1 2" id="KW-0808">Transferase</keyword>
<dbReference type="NCBIfam" id="NF011405">
    <property type="entry name" value="PRK14830.1"/>
    <property type="match status" value="1"/>
</dbReference>
<evidence type="ECO:0000313" key="3">
    <source>
        <dbReference type="EMBL" id="HFI90251.1"/>
    </source>
</evidence>
<feature type="binding site" evidence="2">
    <location>
        <position position="80"/>
    </location>
    <ligand>
        <name>substrate</name>
    </ligand>
</feature>
<sequence length="272" mass="31445">MSKKKSASDEKLQNELKKSGEIPKHIAIIMDGNGRWAKKRGLPRVAGHKRGVDTVKDIVEACAEIGVKYLTLYTFSTENWKRPKDEVSTLMRLLLNSLRDRVDELCENDIRLTTIGDTESLPYEVQKQLKADIERTKNNKKMILNLALSYSGRWEIIEAVKKISKAVEKGDIKPDEINEQLFSKFLTTKDLPDPDLVIRTSGEFRVSNFLLWQIAYSEFVITDIYWPDFNRHHLYESIRAFQKRERRFGKVSEQIKKEVNSKGVTNAEKLPS</sequence>
<feature type="binding site" evidence="2">
    <location>
        <position position="199"/>
    </location>
    <ligand>
        <name>substrate</name>
    </ligand>
</feature>
<proteinExistence type="inferred from homology"/>
<comment type="subunit">
    <text evidence="2">Homodimer.</text>
</comment>
<keyword evidence="2" id="KW-0479">Metal-binding</keyword>
<dbReference type="InterPro" id="IPR036424">
    <property type="entry name" value="UPP_synth-like_sf"/>
</dbReference>
<dbReference type="GO" id="GO:0045547">
    <property type="term" value="F:ditrans,polycis-polyprenyl diphosphate synthase [(2E,6E)-farnesyl diphosphate specific] activity"/>
    <property type="evidence" value="ECO:0007669"/>
    <property type="project" value="TreeGrafter"/>
</dbReference>
<dbReference type="Pfam" id="PF01255">
    <property type="entry name" value="Prenyltransf"/>
    <property type="match status" value="1"/>
</dbReference>
<comment type="caution">
    <text evidence="3">The sequence shown here is derived from an EMBL/GenBank/DDBJ whole genome shotgun (WGS) entry which is preliminary data.</text>
</comment>
<dbReference type="EMBL" id="DSUJ01000008">
    <property type="protein sequence ID" value="HFI90251.1"/>
    <property type="molecule type" value="Genomic_DNA"/>
</dbReference>
<dbReference type="PANTHER" id="PTHR10291:SF0">
    <property type="entry name" value="DEHYDRODOLICHYL DIPHOSPHATE SYNTHASE 2"/>
    <property type="match status" value="1"/>
</dbReference>
<dbReference type="FunFam" id="3.40.1180.10:FF:000001">
    <property type="entry name" value="(2E,6E)-farnesyl-diphosphate-specific ditrans,polycis-undecaprenyl-diphosphate synthase"/>
    <property type="match status" value="1"/>
</dbReference>
<keyword evidence="2" id="KW-0460">Magnesium</keyword>
<dbReference type="AlphaFoldDB" id="A0A7V2ZHV1"/>
<dbReference type="SUPFAM" id="SSF64005">
    <property type="entry name" value="Undecaprenyl diphosphate synthase"/>
    <property type="match status" value="1"/>
</dbReference>
<dbReference type="CDD" id="cd00475">
    <property type="entry name" value="Cis_IPPS"/>
    <property type="match status" value="1"/>
</dbReference>
<protein>
    <recommendedName>
        <fullName evidence="2">Isoprenyl transferase</fullName>
        <ecNumber evidence="2">2.5.1.-</ecNumber>
    </recommendedName>
</protein>
<feature type="binding site" evidence="2">
    <location>
        <begin position="205"/>
        <end position="207"/>
    </location>
    <ligand>
        <name>substrate</name>
    </ligand>
</feature>
<feature type="binding site" evidence="2">
    <location>
        <begin position="32"/>
        <end position="35"/>
    </location>
    <ligand>
        <name>substrate</name>
    </ligand>
</feature>
<feature type="binding site" evidence="2">
    <location>
        <position position="218"/>
    </location>
    <ligand>
        <name>Mg(2+)</name>
        <dbReference type="ChEBI" id="CHEBI:18420"/>
    </ligand>
</feature>
<name>A0A7V2ZHV1_9BACT</name>
<feature type="binding site" evidence="2">
    <location>
        <position position="31"/>
    </location>
    <ligand>
        <name>Mg(2+)</name>
        <dbReference type="ChEBI" id="CHEBI:18420"/>
    </ligand>
</feature>
<feature type="binding site" evidence="2">
    <location>
        <position position="48"/>
    </location>
    <ligand>
        <name>substrate</name>
    </ligand>
</feature>
<comment type="function">
    <text evidence="2">Catalyzes the condensation of isopentenyl diphosphate (IPP) with allylic pyrophosphates generating different type of terpenoids.</text>
</comment>
<dbReference type="NCBIfam" id="TIGR00055">
    <property type="entry name" value="uppS"/>
    <property type="match status" value="1"/>
</dbReference>
<dbReference type="GO" id="GO:0016094">
    <property type="term" value="P:polyprenol biosynthetic process"/>
    <property type="evidence" value="ECO:0007669"/>
    <property type="project" value="TreeGrafter"/>
</dbReference>
<evidence type="ECO:0000256" key="2">
    <source>
        <dbReference type="HAMAP-Rule" id="MF_01139"/>
    </source>
</evidence>
<reference evidence="3" key="1">
    <citation type="journal article" date="2020" name="mSystems">
        <title>Genome- and Community-Level Interaction Insights into Carbon Utilization and Element Cycling Functions of Hydrothermarchaeota in Hydrothermal Sediment.</title>
        <authorList>
            <person name="Zhou Z."/>
            <person name="Liu Y."/>
            <person name="Xu W."/>
            <person name="Pan J."/>
            <person name="Luo Z.H."/>
            <person name="Li M."/>
        </authorList>
    </citation>
    <scope>NUCLEOTIDE SEQUENCE [LARGE SCALE GENOMIC DNA]</scope>
    <source>
        <strain evidence="3">SpSt-479</strain>
    </source>
</reference>
<dbReference type="PROSITE" id="PS01066">
    <property type="entry name" value="UPP_SYNTHASE"/>
    <property type="match status" value="1"/>
</dbReference>
<dbReference type="HAMAP" id="MF_01139">
    <property type="entry name" value="ISPT"/>
    <property type="match status" value="1"/>
</dbReference>
<dbReference type="InterPro" id="IPR001441">
    <property type="entry name" value="UPP_synth-like"/>
</dbReference>
<feature type="active site" description="Proton acceptor" evidence="2">
    <location>
        <position position="79"/>
    </location>
</feature>
<dbReference type="EC" id="2.5.1.-" evidence="2"/>
<comment type="similarity">
    <text evidence="2">Belongs to the UPP synthase family.</text>
</comment>
<dbReference type="PANTHER" id="PTHR10291">
    <property type="entry name" value="DEHYDRODOLICHYL DIPHOSPHATE SYNTHASE FAMILY MEMBER"/>
    <property type="match status" value="1"/>
</dbReference>
<organism evidence="3">
    <name type="scientific">Ignavibacterium album</name>
    <dbReference type="NCBI Taxonomy" id="591197"/>
    <lineage>
        <taxon>Bacteria</taxon>
        <taxon>Pseudomonadati</taxon>
        <taxon>Ignavibacteriota</taxon>
        <taxon>Ignavibacteria</taxon>
        <taxon>Ignavibacteriales</taxon>
        <taxon>Ignavibacteriaceae</taxon>
        <taxon>Ignavibacterium</taxon>
    </lineage>
</organism>
<gene>
    <name evidence="3" type="ORF">ENS31_01830</name>
</gene>
<feature type="binding site" evidence="2">
    <location>
        <position position="36"/>
    </location>
    <ligand>
        <name>substrate</name>
    </ligand>
</feature>
<evidence type="ECO:0000256" key="1">
    <source>
        <dbReference type="ARBA" id="ARBA00022679"/>
    </source>
</evidence>
<feature type="active site" evidence="2">
    <location>
        <position position="31"/>
    </location>
</feature>
<dbReference type="Gene3D" id="3.40.1180.10">
    <property type="entry name" value="Decaprenyl diphosphate synthase-like"/>
    <property type="match status" value="1"/>
</dbReference>
<dbReference type="GO" id="GO:0000287">
    <property type="term" value="F:magnesium ion binding"/>
    <property type="evidence" value="ECO:0007669"/>
    <property type="project" value="UniProtKB-UniRule"/>
</dbReference>
<feature type="binding site" evidence="2">
    <location>
        <position position="82"/>
    </location>
    <ligand>
        <name>substrate</name>
    </ligand>
</feature>